<dbReference type="Gene3D" id="3.40.1160.10">
    <property type="entry name" value="Acetylglutamate kinase-like"/>
    <property type="match status" value="1"/>
</dbReference>
<comment type="catalytic activity">
    <reaction evidence="25">
        <text>L-aspartate + ATP = 4-phospho-L-aspartate + ADP</text>
        <dbReference type="Rhea" id="RHEA:23776"/>
        <dbReference type="ChEBI" id="CHEBI:29991"/>
        <dbReference type="ChEBI" id="CHEBI:30616"/>
        <dbReference type="ChEBI" id="CHEBI:57535"/>
        <dbReference type="ChEBI" id="CHEBI:456216"/>
        <dbReference type="EC" id="2.7.2.4"/>
    </reaction>
    <physiologicalReaction direction="left-to-right" evidence="25">
        <dbReference type="Rhea" id="RHEA:23777"/>
    </physiologicalReaction>
</comment>
<dbReference type="Pfam" id="PF00696">
    <property type="entry name" value="AA_kinase"/>
    <property type="match status" value="1"/>
</dbReference>
<keyword evidence="15 29" id="KW-0418">Kinase</keyword>
<dbReference type="FunFam" id="3.30.2130.10:FF:000001">
    <property type="entry name" value="Bifunctional aspartokinase/homoserine dehydrogenase"/>
    <property type="match status" value="1"/>
</dbReference>
<dbReference type="NCBIfam" id="NF006959">
    <property type="entry name" value="PRK09436.1"/>
    <property type="match status" value="1"/>
</dbReference>
<dbReference type="Gene3D" id="3.30.2130.10">
    <property type="entry name" value="VC0802-like"/>
    <property type="match status" value="2"/>
</dbReference>
<dbReference type="UniPathway" id="UPA00051">
    <property type="reaction ID" value="UER00462"/>
</dbReference>
<dbReference type="PROSITE" id="PS51671">
    <property type="entry name" value="ACT"/>
    <property type="match status" value="1"/>
</dbReference>
<dbReference type="InterPro" id="IPR001342">
    <property type="entry name" value="HDH_cat"/>
</dbReference>
<comment type="subunit">
    <text evidence="9">Homotetramer.</text>
</comment>
<comment type="catalytic activity">
    <reaction evidence="26">
        <text>L-homoserine + NADP(+) = L-aspartate 4-semialdehyde + NADPH + H(+)</text>
        <dbReference type="Rhea" id="RHEA:15761"/>
        <dbReference type="ChEBI" id="CHEBI:15378"/>
        <dbReference type="ChEBI" id="CHEBI:57476"/>
        <dbReference type="ChEBI" id="CHEBI:57783"/>
        <dbReference type="ChEBI" id="CHEBI:58349"/>
        <dbReference type="ChEBI" id="CHEBI:537519"/>
        <dbReference type="EC" id="1.1.1.3"/>
    </reaction>
    <physiologicalReaction direction="right-to-left" evidence="26">
        <dbReference type="Rhea" id="RHEA:15763"/>
    </physiologicalReaction>
</comment>
<dbReference type="Gene3D" id="3.30.360.10">
    <property type="entry name" value="Dihydrodipicolinate Reductase, domain 2"/>
    <property type="match status" value="1"/>
</dbReference>
<protein>
    <submittedName>
        <fullName evidence="29">Aspartate kinase</fullName>
    </submittedName>
</protein>
<dbReference type="Pfam" id="PF22468">
    <property type="entry name" value="ACT_9"/>
    <property type="match status" value="2"/>
</dbReference>
<dbReference type="Proteomes" id="UP000198748">
    <property type="component" value="Unassembled WGS sequence"/>
</dbReference>
<dbReference type="Pfam" id="PF00742">
    <property type="entry name" value="Homoserine_dh"/>
    <property type="match status" value="1"/>
</dbReference>
<evidence type="ECO:0000256" key="14">
    <source>
        <dbReference type="ARBA" id="ARBA00022741"/>
    </source>
</evidence>
<dbReference type="SUPFAM" id="SSF55021">
    <property type="entry name" value="ACT-like"/>
    <property type="match status" value="2"/>
</dbReference>
<evidence type="ECO:0000256" key="17">
    <source>
        <dbReference type="ARBA" id="ARBA00022857"/>
    </source>
</evidence>
<dbReference type="Gene3D" id="1.20.120.1320">
    <property type="entry name" value="Aspartokinase, catalytic domain"/>
    <property type="match status" value="1"/>
</dbReference>
<feature type="domain" description="ACT" evidence="28">
    <location>
        <begin position="400"/>
        <end position="473"/>
    </location>
</feature>
<comment type="similarity">
    <text evidence="7">In the C-terminal section; belongs to the homoserine dehydrogenase family.</text>
</comment>
<keyword evidence="17" id="KW-0521">NADP</keyword>
<dbReference type="GO" id="GO:0004412">
    <property type="term" value="F:homoserine dehydrogenase activity"/>
    <property type="evidence" value="ECO:0007669"/>
    <property type="project" value="UniProtKB-EC"/>
</dbReference>
<dbReference type="STRING" id="659014.SAMN04487996_13512"/>
<keyword evidence="21" id="KW-0457">Lysine biosynthesis</keyword>
<dbReference type="GO" id="GO:0009088">
    <property type="term" value="P:threonine biosynthetic process"/>
    <property type="evidence" value="ECO:0007669"/>
    <property type="project" value="UniProtKB-UniPathway"/>
</dbReference>
<keyword evidence="16" id="KW-0067">ATP-binding</keyword>
<keyword evidence="22" id="KW-0486">Methionine biosynthesis</keyword>
<dbReference type="GO" id="GO:0009090">
    <property type="term" value="P:homoserine biosynthetic process"/>
    <property type="evidence" value="ECO:0007669"/>
    <property type="project" value="UniProtKB-ARBA"/>
</dbReference>
<dbReference type="PANTHER" id="PTHR43070:SF5">
    <property type="entry name" value="HOMOSERINE DEHYDROGENASE"/>
    <property type="match status" value="1"/>
</dbReference>
<dbReference type="Pfam" id="PF03447">
    <property type="entry name" value="NAD_binding_3"/>
    <property type="match status" value="1"/>
</dbReference>
<dbReference type="RefSeq" id="WP_090157732.1">
    <property type="nucleotide sequence ID" value="NZ_FNAN01000035.1"/>
</dbReference>
<comment type="function">
    <text evidence="24">Bifunctional aspartate kinase and homoserine dehydrogenase that catalyzes the first and the third steps toward the synthesis of lysine, methionine and threonine from aspartate.</text>
</comment>
<dbReference type="GO" id="GO:0005524">
    <property type="term" value="F:ATP binding"/>
    <property type="evidence" value="ECO:0007669"/>
    <property type="project" value="UniProtKB-KW"/>
</dbReference>
<accession>A0A1G8C095</accession>
<evidence type="ECO:0000256" key="15">
    <source>
        <dbReference type="ARBA" id="ARBA00022777"/>
    </source>
</evidence>
<evidence type="ECO:0000256" key="26">
    <source>
        <dbReference type="ARBA" id="ARBA00048841"/>
    </source>
</evidence>
<evidence type="ECO:0000256" key="6">
    <source>
        <dbReference type="ARBA" id="ARBA00005139"/>
    </source>
</evidence>
<keyword evidence="19" id="KW-0520">NAD</keyword>
<comment type="similarity">
    <text evidence="8">In the N-terminal section; belongs to the aspartokinase family.</text>
</comment>
<comment type="pathway">
    <text evidence="3">Amino-acid biosynthesis; L-methionine biosynthesis via de novo pathway; L-homoserine from L-aspartate: step 1/3.</text>
</comment>
<dbReference type="GO" id="GO:0050661">
    <property type="term" value="F:NADP binding"/>
    <property type="evidence" value="ECO:0007669"/>
    <property type="project" value="InterPro"/>
</dbReference>
<evidence type="ECO:0000313" key="30">
    <source>
        <dbReference type="Proteomes" id="UP000198748"/>
    </source>
</evidence>
<evidence type="ECO:0000256" key="12">
    <source>
        <dbReference type="ARBA" id="ARBA00022697"/>
    </source>
</evidence>
<dbReference type="PIRSF" id="PIRSF000727">
    <property type="entry name" value="ThrA"/>
    <property type="match status" value="1"/>
</dbReference>
<evidence type="ECO:0000256" key="20">
    <source>
        <dbReference type="ARBA" id="ARBA00023053"/>
    </source>
</evidence>
<evidence type="ECO:0000256" key="5">
    <source>
        <dbReference type="ARBA" id="ARBA00005062"/>
    </source>
</evidence>
<evidence type="ECO:0000256" key="24">
    <source>
        <dbReference type="ARBA" id="ARBA00044938"/>
    </source>
</evidence>
<keyword evidence="10" id="KW-0028">Amino-acid biosynthesis</keyword>
<gene>
    <name evidence="29" type="ORF">SAMN04487996_13512</name>
</gene>
<dbReference type="PANTHER" id="PTHR43070">
    <property type="match status" value="1"/>
</dbReference>
<dbReference type="InterPro" id="IPR011147">
    <property type="entry name" value="Bifunc_Aspkin/hSer_DH"/>
</dbReference>
<dbReference type="InterPro" id="IPR049638">
    <property type="entry name" value="AK-HD"/>
</dbReference>
<evidence type="ECO:0000256" key="3">
    <source>
        <dbReference type="ARBA" id="ARBA00004986"/>
    </source>
</evidence>
<reference evidence="30" key="1">
    <citation type="submission" date="2016-10" db="EMBL/GenBank/DDBJ databases">
        <authorList>
            <person name="Varghese N."/>
            <person name="Submissions S."/>
        </authorList>
    </citation>
    <scope>NUCLEOTIDE SEQUENCE [LARGE SCALE GENOMIC DNA]</scope>
    <source>
        <strain evidence="30">DSM 25329</strain>
    </source>
</reference>
<dbReference type="PROSITE" id="PS00324">
    <property type="entry name" value="ASPARTOKINASE"/>
    <property type="match status" value="1"/>
</dbReference>
<dbReference type="AlphaFoldDB" id="A0A1G8C095"/>
<evidence type="ECO:0000256" key="4">
    <source>
        <dbReference type="ARBA" id="ARBA00005056"/>
    </source>
</evidence>
<dbReference type="InterPro" id="IPR018042">
    <property type="entry name" value="Aspartate_kinase_CS"/>
</dbReference>
<evidence type="ECO:0000256" key="19">
    <source>
        <dbReference type="ARBA" id="ARBA00023027"/>
    </source>
</evidence>
<dbReference type="InterPro" id="IPR045865">
    <property type="entry name" value="ACT-like_dom_sf"/>
</dbReference>
<dbReference type="InterPro" id="IPR002912">
    <property type="entry name" value="ACT_dom"/>
</dbReference>
<comment type="pathway">
    <text evidence="6">Amino-acid biosynthesis; L-threonine biosynthesis; L-threonine from L-aspartate: step 1/5.</text>
</comment>
<keyword evidence="30" id="KW-1185">Reference proteome</keyword>
<dbReference type="GO" id="GO:0004072">
    <property type="term" value="F:aspartate kinase activity"/>
    <property type="evidence" value="ECO:0007669"/>
    <property type="project" value="UniProtKB-EC"/>
</dbReference>
<evidence type="ECO:0000256" key="7">
    <source>
        <dbReference type="ARBA" id="ARBA00007952"/>
    </source>
</evidence>
<proteinExistence type="inferred from homology"/>
<evidence type="ECO:0000256" key="22">
    <source>
        <dbReference type="ARBA" id="ARBA00023167"/>
    </source>
</evidence>
<dbReference type="CDD" id="cd04243">
    <property type="entry name" value="AAK_AK-HSDH-like"/>
    <property type="match status" value="1"/>
</dbReference>
<keyword evidence="20" id="KW-0915">Sodium</keyword>
<dbReference type="SUPFAM" id="SSF53633">
    <property type="entry name" value="Carbamate kinase-like"/>
    <property type="match status" value="1"/>
</dbReference>
<dbReference type="UniPathway" id="UPA00050">
    <property type="reaction ID" value="UER00063"/>
</dbReference>
<evidence type="ECO:0000256" key="8">
    <source>
        <dbReference type="ARBA" id="ARBA00010046"/>
    </source>
</evidence>
<name>A0A1G8C095_9BACT</name>
<dbReference type="Gene3D" id="3.40.50.720">
    <property type="entry name" value="NAD(P)-binding Rossmann-like Domain"/>
    <property type="match status" value="1"/>
</dbReference>
<evidence type="ECO:0000259" key="28">
    <source>
        <dbReference type="PROSITE" id="PS51671"/>
    </source>
</evidence>
<sequence length="818" mass="88014">MKVLKFGGTSVGSVDSIKTVISILEENLSKGERIAVVFSAMGGVTNRLIEIGKMAAAGNTEYVEFLKGVEERHFAVVRGLIPVKNQSSTFAAVRGLFNELEDILRGVSWIRELSERTLDLIMSFGERLSTMVITEILKSKGIAAEFCDARQVIRTNATYGMGDVNFEITNHLILEHFAKSTALQCITGFIASTAEGVTTTLGRGGSDYTASIVGAALEADSIEIWTDVDGMMTADPRKVANAFTIPSISYAEAMELSHFGAKVIYPPSLQPAFAKNITLKVLNTFNTSFEGTYVQKSANGKEYAITGISSIDEIALVNIQGSGMIGVAGISGRLFTALSNNAISVILISQASSEHSICFSIDPKNAQKAIDVLEKEFATEINLGHIDGISVEKNLSIVAIVGEGMKKNTGISGKLFSALGKNGINVVATAQGSSELNISVVISKSDLSKALNAIHGVFFQSETRSLNLFIVGVGLIGGTLIEQIRNQTKYLREEKLLNLNIAGLSNTKKMLLDPDGIKPENWRDRVMDEGVKTSLPAFVQRMIELNLPNSVFVDCTSDKDIVQYYHMLLDASISVVTPNKVANSGSYSEYIALQRTALQRGVKFLYETNVGAGLPIINTIQGLMASGDKFLKIEAILSGTLSYIFNNFGGDNRFVDVVKEAKAKGFTEPDPRDDLSGADVGRKILILSREVGVALEPEEVKISQILPGNCLNAPTVDAFFGELEISNAFFADMQSAAEANGEKLRYIATLENGKATIELKTVDASHPFYTLSGSDNIVSFTTERYKDRPLVIKGPGAGAEVTASGVFADIMSISSYLG</sequence>
<evidence type="ECO:0000256" key="9">
    <source>
        <dbReference type="ARBA" id="ARBA00011881"/>
    </source>
</evidence>
<keyword evidence="13" id="KW-0479">Metal-binding</keyword>
<evidence type="ECO:0000256" key="10">
    <source>
        <dbReference type="ARBA" id="ARBA00022605"/>
    </source>
</evidence>
<dbReference type="SUPFAM" id="SSF51735">
    <property type="entry name" value="NAD(P)-binding Rossmann-fold domains"/>
    <property type="match status" value="1"/>
</dbReference>
<evidence type="ECO:0000256" key="11">
    <source>
        <dbReference type="ARBA" id="ARBA00022679"/>
    </source>
</evidence>
<keyword evidence="12" id="KW-0791">Threonine biosynthesis</keyword>
<comment type="catalytic activity">
    <reaction evidence="27">
        <text>L-homoserine + NAD(+) = L-aspartate 4-semialdehyde + NADH + H(+)</text>
        <dbReference type="Rhea" id="RHEA:15757"/>
        <dbReference type="ChEBI" id="CHEBI:15378"/>
        <dbReference type="ChEBI" id="CHEBI:57476"/>
        <dbReference type="ChEBI" id="CHEBI:57540"/>
        <dbReference type="ChEBI" id="CHEBI:57945"/>
        <dbReference type="ChEBI" id="CHEBI:537519"/>
        <dbReference type="EC" id="1.1.1.3"/>
    </reaction>
    <physiologicalReaction direction="right-to-left" evidence="27">
        <dbReference type="Rhea" id="RHEA:15759"/>
    </physiologicalReaction>
</comment>
<dbReference type="OrthoDB" id="9799110at2"/>
<dbReference type="EMBL" id="FNAN01000035">
    <property type="protein sequence ID" value="SDH38795.1"/>
    <property type="molecule type" value="Genomic_DNA"/>
</dbReference>
<evidence type="ECO:0000256" key="1">
    <source>
        <dbReference type="ARBA" id="ARBA00001920"/>
    </source>
</evidence>
<comment type="pathway">
    <text evidence="5">Amino-acid biosynthesis; L-methionine biosynthesis via de novo pathway; L-homoserine from L-aspartate: step 3/3.</text>
</comment>
<dbReference type="NCBIfam" id="TIGR00657">
    <property type="entry name" value="asp_kinases"/>
    <property type="match status" value="1"/>
</dbReference>
<dbReference type="InterPro" id="IPR001048">
    <property type="entry name" value="Asp/Glu/Uridylate_kinase"/>
</dbReference>
<evidence type="ECO:0000256" key="21">
    <source>
        <dbReference type="ARBA" id="ARBA00023154"/>
    </source>
</evidence>
<dbReference type="UniPathway" id="UPA00034">
    <property type="reaction ID" value="UER00015"/>
</dbReference>
<dbReference type="CDD" id="cd04921">
    <property type="entry name" value="ACT_AKi-HSDH-ThrA-like_1"/>
    <property type="match status" value="1"/>
</dbReference>
<keyword evidence="14" id="KW-0547">Nucleotide-binding</keyword>
<keyword evidence="18" id="KW-0560">Oxidoreductase</keyword>
<dbReference type="InterPro" id="IPR036393">
    <property type="entry name" value="AceGlu_kinase-like_sf"/>
</dbReference>
<evidence type="ECO:0000256" key="25">
    <source>
        <dbReference type="ARBA" id="ARBA00048561"/>
    </source>
</evidence>
<evidence type="ECO:0000256" key="18">
    <source>
        <dbReference type="ARBA" id="ARBA00023002"/>
    </source>
</evidence>
<keyword evidence="11" id="KW-0808">Transferase</keyword>
<comment type="cofactor">
    <cofactor evidence="1">
        <name>a metal cation</name>
        <dbReference type="ChEBI" id="CHEBI:25213"/>
    </cofactor>
</comment>
<dbReference type="SUPFAM" id="SSF55347">
    <property type="entry name" value="Glyceraldehyde-3-phosphate dehydrogenase-like, C-terminal domain"/>
    <property type="match status" value="1"/>
</dbReference>
<evidence type="ECO:0000256" key="23">
    <source>
        <dbReference type="ARBA" id="ARBA00023268"/>
    </source>
</evidence>
<evidence type="ECO:0000256" key="27">
    <source>
        <dbReference type="ARBA" id="ARBA00049031"/>
    </source>
</evidence>
<dbReference type="InterPro" id="IPR042199">
    <property type="entry name" value="AsparK_Bifunc_asparK/hSer_DH"/>
</dbReference>
<dbReference type="FunFam" id="3.30.360.10:FF:000006">
    <property type="entry name" value="Bifunctional aspartokinase/homoserine dehydrogenase"/>
    <property type="match status" value="1"/>
</dbReference>
<evidence type="ECO:0000256" key="13">
    <source>
        <dbReference type="ARBA" id="ARBA00022723"/>
    </source>
</evidence>
<dbReference type="InterPro" id="IPR036291">
    <property type="entry name" value="NAD(P)-bd_dom_sf"/>
</dbReference>
<dbReference type="InterPro" id="IPR019811">
    <property type="entry name" value="HDH_CS"/>
</dbReference>
<evidence type="ECO:0000313" key="29">
    <source>
        <dbReference type="EMBL" id="SDH38795.1"/>
    </source>
</evidence>
<keyword evidence="23" id="KW-0511">Multifunctional enzyme</keyword>
<dbReference type="GO" id="GO:0009089">
    <property type="term" value="P:lysine biosynthetic process via diaminopimelate"/>
    <property type="evidence" value="ECO:0007669"/>
    <property type="project" value="UniProtKB-UniPathway"/>
</dbReference>
<dbReference type="GO" id="GO:0046872">
    <property type="term" value="F:metal ion binding"/>
    <property type="evidence" value="ECO:0007669"/>
    <property type="project" value="UniProtKB-KW"/>
</dbReference>
<evidence type="ECO:0000256" key="16">
    <source>
        <dbReference type="ARBA" id="ARBA00022840"/>
    </source>
</evidence>
<dbReference type="GO" id="GO:0009086">
    <property type="term" value="P:methionine biosynthetic process"/>
    <property type="evidence" value="ECO:0007669"/>
    <property type="project" value="UniProtKB-KW"/>
</dbReference>
<comment type="pathway">
    <text evidence="2">Amino-acid biosynthesis; L-lysine biosynthesis via DAP pathway; (S)-tetrahydrodipicolinate from L-aspartate: step 1/4.</text>
</comment>
<dbReference type="InterPro" id="IPR005106">
    <property type="entry name" value="Asp/hSer_DH_NAD-bd"/>
</dbReference>
<comment type="pathway">
    <text evidence="4">Amino-acid biosynthesis; L-threonine biosynthesis; L-threonine from L-aspartate: step 3/5.</text>
</comment>
<dbReference type="PROSITE" id="PS01042">
    <property type="entry name" value="HOMOSER_DHGENASE"/>
    <property type="match status" value="1"/>
</dbReference>
<dbReference type="InterPro" id="IPR001341">
    <property type="entry name" value="Asp_kinase"/>
</dbReference>
<dbReference type="InterPro" id="IPR054352">
    <property type="entry name" value="ACT_Aspartokinase"/>
</dbReference>
<evidence type="ECO:0000256" key="2">
    <source>
        <dbReference type="ARBA" id="ARBA00004766"/>
    </source>
</evidence>
<organism evidence="29 30">
    <name type="scientific">Dyadobacter soli</name>
    <dbReference type="NCBI Taxonomy" id="659014"/>
    <lineage>
        <taxon>Bacteria</taxon>
        <taxon>Pseudomonadati</taxon>
        <taxon>Bacteroidota</taxon>
        <taxon>Cytophagia</taxon>
        <taxon>Cytophagales</taxon>
        <taxon>Spirosomataceae</taxon>
        <taxon>Dyadobacter</taxon>
    </lineage>
</organism>